<dbReference type="EMBL" id="UINC01051649">
    <property type="protein sequence ID" value="SVB66058.1"/>
    <property type="molecule type" value="Genomic_DNA"/>
</dbReference>
<sequence length="319" mass="35197">MLKVLIIGTGAVGLGLASFLLQSGCRVSLIGREPTVNALAANGLDRVGIFDDIHFPPESFAVFPTLKAVPSEQFDFALVCVKSFDTEIVGQQIKNSNFKKSSSMKFVLCQNGWGNAEKFSKFVPQENIFSARIITGFICPEKNKVDVTVHAQPLHLGSLYGEDLGGLMPLAQAFGKGGIPSFVTPDISKDLWAKMLYNCPLNALGALLEVSYGLLGKNENTRKIMEIIVNEVFSVMHAMGYRTHWENSKNYLEHFYGELLPSTYDHESSMLQDLRAGKMTEIEAINGVIVLEGEKRNILVSGNSMIRNLLKFVQDRSVK</sequence>
<keyword evidence="3" id="KW-0560">Oxidoreductase</keyword>
<organism evidence="6">
    <name type="scientific">marine metagenome</name>
    <dbReference type="NCBI Taxonomy" id="408172"/>
    <lineage>
        <taxon>unclassified sequences</taxon>
        <taxon>metagenomes</taxon>
        <taxon>ecological metagenomes</taxon>
    </lineage>
</organism>
<evidence type="ECO:0000256" key="2">
    <source>
        <dbReference type="ARBA" id="ARBA00022857"/>
    </source>
</evidence>
<feature type="domain" description="Ketopantoate reductase N-terminal" evidence="4">
    <location>
        <begin position="4"/>
        <end position="158"/>
    </location>
</feature>
<evidence type="ECO:0000259" key="4">
    <source>
        <dbReference type="Pfam" id="PF02558"/>
    </source>
</evidence>
<reference evidence="6" key="1">
    <citation type="submission" date="2018-05" db="EMBL/GenBank/DDBJ databases">
        <authorList>
            <person name="Lanie J.A."/>
            <person name="Ng W.-L."/>
            <person name="Kazmierczak K.M."/>
            <person name="Andrzejewski T.M."/>
            <person name="Davidsen T.M."/>
            <person name="Wayne K.J."/>
            <person name="Tettelin H."/>
            <person name="Glass J.I."/>
            <person name="Rusch D."/>
            <person name="Podicherti R."/>
            <person name="Tsui H.-C.T."/>
            <person name="Winkler M.E."/>
        </authorList>
    </citation>
    <scope>NUCLEOTIDE SEQUENCE</scope>
</reference>
<evidence type="ECO:0000256" key="1">
    <source>
        <dbReference type="ARBA" id="ARBA00007870"/>
    </source>
</evidence>
<dbReference type="InterPro" id="IPR013752">
    <property type="entry name" value="KPA_reductase"/>
</dbReference>
<dbReference type="InterPro" id="IPR036291">
    <property type="entry name" value="NAD(P)-bd_dom_sf"/>
</dbReference>
<feature type="domain" description="Ketopantoate reductase C-terminal" evidence="5">
    <location>
        <begin position="186"/>
        <end position="314"/>
    </location>
</feature>
<dbReference type="InterPro" id="IPR013332">
    <property type="entry name" value="KPR_N"/>
</dbReference>
<dbReference type="Gene3D" id="3.40.50.720">
    <property type="entry name" value="NAD(P)-binding Rossmann-like Domain"/>
    <property type="match status" value="1"/>
</dbReference>
<evidence type="ECO:0000259" key="5">
    <source>
        <dbReference type="Pfam" id="PF08546"/>
    </source>
</evidence>
<keyword evidence="2" id="KW-0521">NADP</keyword>
<proteinExistence type="inferred from homology"/>
<dbReference type="PANTHER" id="PTHR21708">
    <property type="entry name" value="PROBABLE 2-DEHYDROPANTOATE 2-REDUCTASE"/>
    <property type="match status" value="1"/>
</dbReference>
<dbReference type="PANTHER" id="PTHR21708:SF26">
    <property type="entry name" value="2-DEHYDROPANTOATE 2-REDUCTASE"/>
    <property type="match status" value="1"/>
</dbReference>
<dbReference type="SUPFAM" id="SSF48179">
    <property type="entry name" value="6-phosphogluconate dehydrogenase C-terminal domain-like"/>
    <property type="match status" value="1"/>
</dbReference>
<dbReference type="Pfam" id="PF08546">
    <property type="entry name" value="ApbA_C"/>
    <property type="match status" value="1"/>
</dbReference>
<dbReference type="InterPro" id="IPR003710">
    <property type="entry name" value="ApbA"/>
</dbReference>
<accession>A0A382FSK2</accession>
<evidence type="ECO:0000313" key="6">
    <source>
        <dbReference type="EMBL" id="SVB66058.1"/>
    </source>
</evidence>
<dbReference type="InterPro" id="IPR013328">
    <property type="entry name" value="6PGD_dom2"/>
</dbReference>
<dbReference type="Pfam" id="PF02558">
    <property type="entry name" value="ApbA"/>
    <property type="match status" value="1"/>
</dbReference>
<evidence type="ECO:0008006" key="7">
    <source>
        <dbReference type="Google" id="ProtNLM"/>
    </source>
</evidence>
<comment type="similarity">
    <text evidence="1">Belongs to the ketopantoate reductase family.</text>
</comment>
<dbReference type="AlphaFoldDB" id="A0A382FSK2"/>
<name>A0A382FSK2_9ZZZZ</name>
<dbReference type="GO" id="GO:0015940">
    <property type="term" value="P:pantothenate biosynthetic process"/>
    <property type="evidence" value="ECO:0007669"/>
    <property type="project" value="InterPro"/>
</dbReference>
<dbReference type="NCBIfam" id="TIGR00745">
    <property type="entry name" value="apbA_panE"/>
    <property type="match status" value="1"/>
</dbReference>
<dbReference type="GO" id="GO:0008677">
    <property type="term" value="F:2-dehydropantoate 2-reductase activity"/>
    <property type="evidence" value="ECO:0007669"/>
    <property type="project" value="InterPro"/>
</dbReference>
<dbReference type="GO" id="GO:0005737">
    <property type="term" value="C:cytoplasm"/>
    <property type="evidence" value="ECO:0007669"/>
    <property type="project" value="TreeGrafter"/>
</dbReference>
<dbReference type="SUPFAM" id="SSF51735">
    <property type="entry name" value="NAD(P)-binding Rossmann-fold domains"/>
    <property type="match status" value="1"/>
</dbReference>
<evidence type="ECO:0000256" key="3">
    <source>
        <dbReference type="ARBA" id="ARBA00023002"/>
    </source>
</evidence>
<dbReference type="Gene3D" id="1.10.1040.10">
    <property type="entry name" value="N-(1-d-carboxylethyl)-l-norvaline Dehydrogenase, domain 2"/>
    <property type="match status" value="1"/>
</dbReference>
<dbReference type="InterPro" id="IPR051402">
    <property type="entry name" value="KPR-Related"/>
</dbReference>
<gene>
    <name evidence="6" type="ORF">METZ01_LOCUS218912</name>
</gene>
<dbReference type="InterPro" id="IPR008927">
    <property type="entry name" value="6-PGluconate_DH-like_C_sf"/>
</dbReference>
<protein>
    <recommendedName>
        <fullName evidence="7">Ketopantoate reductase N-terminal domain-containing protein</fullName>
    </recommendedName>
</protein>